<evidence type="ECO:0000256" key="1">
    <source>
        <dbReference type="ARBA" id="ARBA00001966"/>
    </source>
</evidence>
<dbReference type="EMBL" id="JAWDIP010000004">
    <property type="protein sequence ID" value="MDY0396534.1"/>
    <property type="molecule type" value="Genomic_DNA"/>
</dbReference>
<comment type="caution">
    <text evidence="10">The sequence shown here is derived from an EMBL/GenBank/DDBJ whole genome shotgun (WGS) entry which is preliminary data.</text>
</comment>
<dbReference type="PANTHER" id="PTHR39163">
    <property type="entry name" value="FERREDOXIN"/>
    <property type="match status" value="1"/>
</dbReference>
<dbReference type="RefSeq" id="WP_390353465.1">
    <property type="nucleotide sequence ID" value="NZ_JBHUIZ010000003.1"/>
</dbReference>
<keyword evidence="3" id="KW-0004">4Fe-4S</keyword>
<dbReference type="Gene3D" id="3.30.70.20">
    <property type="match status" value="1"/>
</dbReference>
<gene>
    <name evidence="10" type="ORF">RWE15_22260</name>
</gene>
<dbReference type="InterPro" id="IPR017896">
    <property type="entry name" value="4Fe4S_Fe-S-bd"/>
</dbReference>
<dbReference type="InterPro" id="IPR001080">
    <property type="entry name" value="3Fe4S_ferredoxin"/>
</dbReference>
<dbReference type="InterPro" id="IPR052395">
    <property type="entry name" value="ET_Ferredoxin"/>
</dbReference>
<dbReference type="Pfam" id="PF13370">
    <property type="entry name" value="Fer4_13"/>
    <property type="match status" value="1"/>
</dbReference>
<evidence type="ECO:0000256" key="8">
    <source>
        <dbReference type="RuleBase" id="RU368020"/>
    </source>
</evidence>
<accession>A0ABU5CDB9</accession>
<evidence type="ECO:0000256" key="4">
    <source>
        <dbReference type="ARBA" id="ARBA00022723"/>
    </source>
</evidence>
<reference evidence="10 11" key="1">
    <citation type="submission" date="2023-10" db="EMBL/GenBank/DDBJ databases">
        <title>Virgibacillus halophilus 5B73C genome.</title>
        <authorList>
            <person name="Miliotis G."/>
            <person name="Sengupta P."/>
            <person name="Hameed A."/>
            <person name="Chuvochina M."/>
            <person name="Mcdonagh F."/>
            <person name="Simpson A.C."/>
            <person name="Singh N.K."/>
            <person name="Rekha P.D."/>
            <person name="Raman K."/>
            <person name="Hugenholtz P."/>
            <person name="Venkateswaran K."/>
        </authorList>
    </citation>
    <scope>NUCLEOTIDE SEQUENCE [LARGE SCALE GENOMIC DNA]</scope>
    <source>
        <strain evidence="10 11">5B73C</strain>
    </source>
</reference>
<organism evidence="10 11">
    <name type="scientific">Tigheibacillus halophilus</name>
    <dbReference type="NCBI Taxonomy" id="361280"/>
    <lineage>
        <taxon>Bacteria</taxon>
        <taxon>Bacillati</taxon>
        <taxon>Bacillota</taxon>
        <taxon>Bacilli</taxon>
        <taxon>Bacillales</taxon>
        <taxon>Bacillaceae</taxon>
        <taxon>Tigheibacillus</taxon>
    </lineage>
</organism>
<dbReference type="PROSITE" id="PS51379">
    <property type="entry name" value="4FE4S_FER_2"/>
    <property type="match status" value="1"/>
</dbReference>
<keyword evidence="5 8" id="KW-0249">Electron transport</keyword>
<feature type="domain" description="4Fe-4S ferredoxin-type" evidence="9">
    <location>
        <begin position="4"/>
        <end position="32"/>
    </location>
</feature>
<name>A0ABU5CDB9_9BACI</name>
<dbReference type="PRINTS" id="PR00352">
    <property type="entry name" value="3FE4SFRDOXIN"/>
</dbReference>
<evidence type="ECO:0000256" key="2">
    <source>
        <dbReference type="ARBA" id="ARBA00022448"/>
    </source>
</evidence>
<evidence type="ECO:0000259" key="9">
    <source>
        <dbReference type="PROSITE" id="PS51379"/>
    </source>
</evidence>
<keyword evidence="11" id="KW-1185">Reference proteome</keyword>
<evidence type="ECO:0000256" key="3">
    <source>
        <dbReference type="ARBA" id="ARBA00022485"/>
    </source>
</evidence>
<sequence>MEYKYTIVDKDTCIACGACGLTAPEVFEYDEEGIAQVLLDNNQGTSVIPDDLIDDVLDAYEGCPSDSIHISDTAFHGSPASGQ</sequence>
<evidence type="ECO:0000313" key="10">
    <source>
        <dbReference type="EMBL" id="MDY0396534.1"/>
    </source>
</evidence>
<comment type="function">
    <text evidence="8">Ferredoxins are iron-sulfur proteins that transfer electrons in a wide variety of metabolic reactions.</text>
</comment>
<keyword evidence="2 8" id="KW-0813">Transport</keyword>
<proteinExistence type="predicted"/>
<keyword evidence="6 8" id="KW-0408">Iron</keyword>
<dbReference type="SUPFAM" id="SSF54862">
    <property type="entry name" value="4Fe-4S ferredoxins"/>
    <property type="match status" value="1"/>
</dbReference>
<protein>
    <recommendedName>
        <fullName evidence="8">Ferredoxin</fullName>
    </recommendedName>
</protein>
<dbReference type="PANTHER" id="PTHR39163:SF1">
    <property type="entry name" value="FERREDOXIN"/>
    <property type="match status" value="1"/>
</dbReference>
<comment type="cofactor">
    <cofactor evidence="1">
        <name>[4Fe-4S] cluster</name>
        <dbReference type="ChEBI" id="CHEBI:49883"/>
    </cofactor>
</comment>
<keyword evidence="4 8" id="KW-0479">Metal-binding</keyword>
<evidence type="ECO:0000313" key="11">
    <source>
        <dbReference type="Proteomes" id="UP001281447"/>
    </source>
</evidence>
<evidence type="ECO:0000256" key="7">
    <source>
        <dbReference type="ARBA" id="ARBA00023014"/>
    </source>
</evidence>
<evidence type="ECO:0000256" key="5">
    <source>
        <dbReference type="ARBA" id="ARBA00022982"/>
    </source>
</evidence>
<dbReference type="Proteomes" id="UP001281447">
    <property type="component" value="Unassembled WGS sequence"/>
</dbReference>
<evidence type="ECO:0000256" key="6">
    <source>
        <dbReference type="ARBA" id="ARBA00023004"/>
    </source>
</evidence>
<keyword evidence="7 8" id="KW-0411">Iron-sulfur</keyword>